<gene>
    <name evidence="4" type="ordered locus">Sare_5071</name>
</gene>
<dbReference type="SUPFAM" id="SSF46894">
    <property type="entry name" value="C-terminal effector domain of the bipartite response regulators"/>
    <property type="match status" value="1"/>
</dbReference>
<sequence length="296" mass="33276">MLFFRLLGPLTVRSETCFVPLSSPRHRKILAALLLSRSGNVSLERLIDVVWPSRPPATARQQVQNCISSLNSRLRDWGHTQTVQRCDSHYSLDVPGESVDERLFRTEYTAAAQLAENGDPAEASMRLRHALRLWRGNALEGIGSDQLVGEATRLDEIRMHALEQLVNWEFAEGRYHKMIPDLCLWSDTYPHNEHLHARLAEALHHASRTAEALEVLRQLHHRLDRELGIRPGPVVLNLEAQLRRPTPTSAPGSPVDLAALKDIHATLANLTDTMQALIKDVPALSRADSHRLSDKV</sequence>
<dbReference type="GO" id="GO:0003677">
    <property type="term" value="F:DNA binding"/>
    <property type="evidence" value="ECO:0007669"/>
    <property type="project" value="InterPro"/>
</dbReference>
<dbReference type="InterPro" id="IPR005158">
    <property type="entry name" value="BTAD"/>
</dbReference>
<dbReference type="InterPro" id="IPR016032">
    <property type="entry name" value="Sig_transdc_resp-reg_C-effctor"/>
</dbReference>
<keyword evidence="1" id="KW-0805">Transcription regulation</keyword>
<dbReference type="SUPFAM" id="SSF48452">
    <property type="entry name" value="TPR-like"/>
    <property type="match status" value="1"/>
</dbReference>
<organism evidence="4">
    <name type="scientific">Salinispora arenicola (strain CNS-205)</name>
    <dbReference type="NCBI Taxonomy" id="391037"/>
    <lineage>
        <taxon>Bacteria</taxon>
        <taxon>Bacillati</taxon>
        <taxon>Actinomycetota</taxon>
        <taxon>Actinomycetes</taxon>
        <taxon>Micromonosporales</taxon>
        <taxon>Micromonosporaceae</taxon>
        <taxon>Salinispora</taxon>
    </lineage>
</organism>
<dbReference type="InterPro" id="IPR011990">
    <property type="entry name" value="TPR-like_helical_dom_sf"/>
</dbReference>
<dbReference type="PANTHER" id="PTHR35807">
    <property type="entry name" value="TRANSCRIPTIONAL REGULATOR REDD-RELATED"/>
    <property type="match status" value="1"/>
</dbReference>
<dbReference type="STRING" id="391037.Sare_5071"/>
<keyword evidence="2" id="KW-0804">Transcription</keyword>
<dbReference type="AlphaFoldDB" id="A8LXG6"/>
<dbReference type="SMART" id="SM01043">
    <property type="entry name" value="BTAD"/>
    <property type="match status" value="1"/>
</dbReference>
<feature type="domain" description="Bacterial transcriptional activator" evidence="3">
    <location>
        <begin position="99"/>
        <end position="243"/>
    </location>
</feature>
<evidence type="ECO:0000313" key="4">
    <source>
        <dbReference type="EMBL" id="ABW00815.1"/>
    </source>
</evidence>
<dbReference type="Pfam" id="PF03704">
    <property type="entry name" value="BTAD"/>
    <property type="match status" value="1"/>
</dbReference>
<dbReference type="GO" id="GO:0006355">
    <property type="term" value="P:regulation of DNA-templated transcription"/>
    <property type="evidence" value="ECO:0007669"/>
    <property type="project" value="InterPro"/>
</dbReference>
<dbReference type="CDD" id="cd15831">
    <property type="entry name" value="BTAD"/>
    <property type="match status" value="1"/>
</dbReference>
<name>A8LXG6_SALAI</name>
<accession>A8LXG6</accession>
<dbReference type="InterPro" id="IPR036388">
    <property type="entry name" value="WH-like_DNA-bd_sf"/>
</dbReference>
<reference evidence="4" key="1">
    <citation type="submission" date="2007-10" db="EMBL/GenBank/DDBJ databases">
        <title>Complete sequence of Salinispora arenicola CNS-205.</title>
        <authorList>
            <consortium name="US DOE Joint Genome Institute"/>
            <person name="Copeland A."/>
            <person name="Lucas S."/>
            <person name="Lapidus A."/>
            <person name="Barry K."/>
            <person name="Glavina del Rio T."/>
            <person name="Dalin E."/>
            <person name="Tice H."/>
            <person name="Pitluck S."/>
            <person name="Foster B."/>
            <person name="Schmutz J."/>
            <person name="Larimer F."/>
            <person name="Land M."/>
            <person name="Hauser L."/>
            <person name="Kyrpides N."/>
            <person name="Ivanova N."/>
            <person name="Jensen P.R."/>
            <person name="Moore B.S."/>
            <person name="Penn K."/>
            <person name="Jenkins C."/>
            <person name="Udwary D."/>
            <person name="Xiang L."/>
            <person name="Gontang E."/>
            <person name="Richardson P."/>
        </authorList>
    </citation>
    <scope>NUCLEOTIDE SEQUENCE [LARGE SCALE GENOMIC DNA]</scope>
    <source>
        <strain evidence="4">CNS-205</strain>
    </source>
</reference>
<dbReference type="KEGG" id="saq:Sare_5071"/>
<dbReference type="HOGENOM" id="CLU_004665_0_2_11"/>
<dbReference type="Gene3D" id="1.25.40.10">
    <property type="entry name" value="Tetratricopeptide repeat domain"/>
    <property type="match status" value="1"/>
</dbReference>
<proteinExistence type="predicted"/>
<evidence type="ECO:0000259" key="3">
    <source>
        <dbReference type="SMART" id="SM01043"/>
    </source>
</evidence>
<dbReference type="EMBL" id="CP000850">
    <property type="protein sequence ID" value="ABW00815.1"/>
    <property type="molecule type" value="Genomic_DNA"/>
</dbReference>
<dbReference type="PANTHER" id="PTHR35807:SF1">
    <property type="entry name" value="TRANSCRIPTIONAL REGULATOR REDD"/>
    <property type="match status" value="1"/>
</dbReference>
<protein>
    <submittedName>
        <fullName evidence="4">Transcriptional regulator, SARP family</fullName>
    </submittedName>
</protein>
<dbReference type="eggNOG" id="COG3629">
    <property type="taxonomic scope" value="Bacteria"/>
</dbReference>
<dbReference type="Gene3D" id="1.10.10.10">
    <property type="entry name" value="Winged helix-like DNA-binding domain superfamily/Winged helix DNA-binding domain"/>
    <property type="match status" value="1"/>
</dbReference>
<dbReference type="InterPro" id="IPR051677">
    <property type="entry name" value="AfsR-DnrI-RedD_regulator"/>
</dbReference>
<evidence type="ECO:0000256" key="2">
    <source>
        <dbReference type="ARBA" id="ARBA00023163"/>
    </source>
</evidence>
<evidence type="ECO:0000256" key="1">
    <source>
        <dbReference type="ARBA" id="ARBA00023015"/>
    </source>
</evidence>